<dbReference type="KEGG" id="cma:Cmaq_0835"/>
<dbReference type="OrthoDB" id="50367at2157"/>
<dbReference type="CDD" id="cd00838">
    <property type="entry name" value="MPP_superfamily"/>
    <property type="match status" value="1"/>
</dbReference>
<dbReference type="GO" id="GO:0016787">
    <property type="term" value="F:hydrolase activity"/>
    <property type="evidence" value="ECO:0007669"/>
    <property type="project" value="InterPro"/>
</dbReference>
<dbReference type="Gene3D" id="3.60.21.10">
    <property type="match status" value="1"/>
</dbReference>
<protein>
    <submittedName>
        <fullName evidence="2">Metallophosphoesterase</fullName>
    </submittedName>
</protein>
<dbReference type="AlphaFoldDB" id="A8MD14"/>
<sequence>MSKLRVVLVSDLHGSGIVYGKIANLPKLLKTDLVVVAGDLTGKILVPIVRKGGEYVTNLFGEVKVINSDEQVKTISKTLRDNGYYPYVTDEEEYNNIANDKDYFKKVLLKVMEEYFRVDISKIENNYRKLGVKLVYLAGNDDPKEFVNKIYEEYDNDVLIPIDEKTMNINDYMFLGFGYSNETPWHTARELPEREIEERLIKLFSGLNRNELDRTIAIIHVPPYGTTIDQAPKLTNDLKPVVEGGVVAMEHVGSTAVRRILENFGPLIGLHGHVHESYGIDFLNAKCCNKKIPVVNAGSEYQGGMLRFAYLMLEDLKLKDKIIARA</sequence>
<dbReference type="EMBL" id="CP000852">
    <property type="protein sequence ID" value="ABW01670.1"/>
    <property type="molecule type" value="Genomic_DNA"/>
</dbReference>
<dbReference type="Proteomes" id="UP000001137">
    <property type="component" value="Chromosome"/>
</dbReference>
<accession>A8MD14</accession>
<dbReference type="InterPro" id="IPR029052">
    <property type="entry name" value="Metallo-depent_PP-like"/>
</dbReference>
<dbReference type="GeneID" id="5709776"/>
<evidence type="ECO:0000313" key="3">
    <source>
        <dbReference type="Proteomes" id="UP000001137"/>
    </source>
</evidence>
<dbReference type="InterPro" id="IPR004843">
    <property type="entry name" value="Calcineurin-like_PHP"/>
</dbReference>
<organism evidence="2 3">
    <name type="scientific">Caldivirga maquilingensis (strain ATCC 700844 / DSM 13496 / JCM 10307 / IC-167)</name>
    <dbReference type="NCBI Taxonomy" id="397948"/>
    <lineage>
        <taxon>Archaea</taxon>
        <taxon>Thermoproteota</taxon>
        <taxon>Thermoprotei</taxon>
        <taxon>Thermoproteales</taxon>
        <taxon>Thermoproteaceae</taxon>
        <taxon>Caldivirga</taxon>
    </lineage>
</organism>
<reference evidence="2 3" key="1">
    <citation type="submission" date="2007-10" db="EMBL/GenBank/DDBJ databases">
        <title>Complete sequence of Caldivirga maquilingensis IC-167.</title>
        <authorList>
            <consortium name="US DOE Joint Genome Institute"/>
            <person name="Copeland A."/>
            <person name="Lucas S."/>
            <person name="Lapidus A."/>
            <person name="Barry K."/>
            <person name="Glavina del Rio T."/>
            <person name="Dalin E."/>
            <person name="Tice H."/>
            <person name="Pitluck S."/>
            <person name="Saunders E."/>
            <person name="Brettin T."/>
            <person name="Bruce D."/>
            <person name="Detter J.C."/>
            <person name="Han C."/>
            <person name="Schmutz J."/>
            <person name="Larimer F."/>
            <person name="Land M."/>
            <person name="Hauser L."/>
            <person name="Kyrpides N."/>
            <person name="Ivanova N."/>
            <person name="Biddle J.F."/>
            <person name="Zhang Z."/>
            <person name="Fitz-Gibbon S.T."/>
            <person name="Lowe T.M."/>
            <person name="Saltikov C."/>
            <person name="House C.H."/>
            <person name="Richardson P."/>
        </authorList>
    </citation>
    <scope>NUCLEOTIDE SEQUENCE [LARGE SCALE GENOMIC DNA]</scope>
    <source>
        <strain evidence="3">ATCC 700844 / DSM 13496 / JCM 10307 / IC-167</strain>
    </source>
</reference>
<dbReference type="eggNOG" id="arCOG01145">
    <property type="taxonomic scope" value="Archaea"/>
</dbReference>
<keyword evidence="3" id="KW-1185">Reference proteome</keyword>
<dbReference type="HOGENOM" id="CLU_041441_5_0_2"/>
<dbReference type="PANTHER" id="PTHR37523">
    <property type="entry name" value="METALLOPHOSPHOESTERASE"/>
    <property type="match status" value="1"/>
</dbReference>
<name>A8MD14_CALMQ</name>
<feature type="domain" description="Calcineurin-like phosphoesterase" evidence="1">
    <location>
        <begin position="4"/>
        <end position="276"/>
    </location>
</feature>
<proteinExistence type="predicted"/>
<dbReference type="STRING" id="397948.Cmaq_0835"/>
<dbReference type="PANTHER" id="PTHR37523:SF1">
    <property type="entry name" value="CALCINEURIN-LIKE PHOSPHOESTERASE DOMAIN-CONTAINING PROTEIN"/>
    <property type="match status" value="1"/>
</dbReference>
<evidence type="ECO:0000313" key="2">
    <source>
        <dbReference type="EMBL" id="ABW01670.1"/>
    </source>
</evidence>
<dbReference type="Pfam" id="PF00149">
    <property type="entry name" value="Metallophos"/>
    <property type="match status" value="1"/>
</dbReference>
<gene>
    <name evidence="2" type="ordered locus">Cmaq_0835</name>
</gene>
<evidence type="ECO:0000259" key="1">
    <source>
        <dbReference type="Pfam" id="PF00149"/>
    </source>
</evidence>
<dbReference type="SUPFAM" id="SSF56300">
    <property type="entry name" value="Metallo-dependent phosphatases"/>
    <property type="match status" value="1"/>
</dbReference>
<dbReference type="RefSeq" id="WP_012185889.1">
    <property type="nucleotide sequence ID" value="NC_009954.1"/>
</dbReference>